<feature type="transmembrane region" description="Helical" evidence="8">
    <location>
        <begin position="145"/>
        <end position="169"/>
    </location>
</feature>
<evidence type="ECO:0000256" key="8">
    <source>
        <dbReference type="SAM" id="Phobius"/>
    </source>
</evidence>
<keyword evidence="5 8" id="KW-0812">Transmembrane</keyword>
<proteinExistence type="inferred from homology"/>
<dbReference type="InterPro" id="IPR011606">
    <property type="entry name" value="Brnchd-chn_aa_trnsp_permease"/>
</dbReference>
<name>A0A8J3GNS7_9MICO</name>
<dbReference type="Pfam" id="PF03591">
    <property type="entry name" value="AzlC"/>
    <property type="match status" value="1"/>
</dbReference>
<evidence type="ECO:0000256" key="4">
    <source>
        <dbReference type="ARBA" id="ARBA00022475"/>
    </source>
</evidence>
<dbReference type="Proteomes" id="UP000617531">
    <property type="component" value="Unassembled WGS sequence"/>
</dbReference>
<feature type="transmembrane region" description="Helical" evidence="8">
    <location>
        <begin position="222"/>
        <end position="240"/>
    </location>
</feature>
<protein>
    <submittedName>
        <fullName evidence="9">Branched-chain amino acid efflux pump permease component 1 AzlC family protein</fullName>
    </submittedName>
</protein>
<evidence type="ECO:0000256" key="5">
    <source>
        <dbReference type="ARBA" id="ARBA00022692"/>
    </source>
</evidence>
<evidence type="ECO:0000256" key="1">
    <source>
        <dbReference type="ARBA" id="ARBA00004651"/>
    </source>
</evidence>
<dbReference type="EMBL" id="BNAI01000001">
    <property type="protein sequence ID" value="GHF08359.1"/>
    <property type="molecule type" value="Genomic_DNA"/>
</dbReference>
<accession>A0A8J3GNS7</accession>
<organism evidence="9 10">
    <name type="scientific">Pseudolysinimonas yzui</name>
    <dbReference type="NCBI Taxonomy" id="2708254"/>
    <lineage>
        <taxon>Bacteria</taxon>
        <taxon>Bacillati</taxon>
        <taxon>Actinomycetota</taxon>
        <taxon>Actinomycetes</taxon>
        <taxon>Micrococcales</taxon>
        <taxon>Microbacteriaceae</taxon>
        <taxon>Pseudolysinimonas</taxon>
    </lineage>
</organism>
<evidence type="ECO:0000313" key="9">
    <source>
        <dbReference type="EMBL" id="GHF08359.1"/>
    </source>
</evidence>
<evidence type="ECO:0000256" key="6">
    <source>
        <dbReference type="ARBA" id="ARBA00022989"/>
    </source>
</evidence>
<feature type="transmembrane region" description="Helical" evidence="8">
    <location>
        <begin position="198"/>
        <end position="216"/>
    </location>
</feature>
<feature type="transmembrane region" description="Helical" evidence="8">
    <location>
        <begin position="21"/>
        <end position="45"/>
    </location>
</feature>
<dbReference type="GO" id="GO:1903785">
    <property type="term" value="P:L-valine transmembrane transport"/>
    <property type="evidence" value="ECO:0007669"/>
    <property type="project" value="TreeGrafter"/>
</dbReference>
<dbReference type="GO" id="GO:0005886">
    <property type="term" value="C:plasma membrane"/>
    <property type="evidence" value="ECO:0007669"/>
    <property type="project" value="UniProtKB-SubCell"/>
</dbReference>
<evidence type="ECO:0000256" key="7">
    <source>
        <dbReference type="ARBA" id="ARBA00023136"/>
    </source>
</evidence>
<keyword evidence="4" id="KW-1003">Cell membrane</keyword>
<comment type="similarity">
    <text evidence="2">Belongs to the AzlC family.</text>
</comment>
<evidence type="ECO:0000256" key="2">
    <source>
        <dbReference type="ARBA" id="ARBA00010735"/>
    </source>
</evidence>
<keyword evidence="7 8" id="KW-0472">Membrane</keyword>
<dbReference type="PANTHER" id="PTHR34979">
    <property type="entry name" value="INNER MEMBRANE PROTEIN YGAZ"/>
    <property type="match status" value="1"/>
</dbReference>
<keyword evidence="6 8" id="KW-1133">Transmembrane helix</keyword>
<feature type="transmembrane region" description="Helical" evidence="8">
    <location>
        <begin position="77"/>
        <end position="95"/>
    </location>
</feature>
<gene>
    <name evidence="9" type="ORF">GCM10011600_06480</name>
</gene>
<sequence length="250" mass="25283">MTAGDVLLTEDDRVRAARRAGIRAAAIIVGSYIPFGIAAGAAMGATSVDPILSILTSPIIFAGAAQIAAVQLLHVGAALGIVVLTVAVINARHLLYSAALAPHLADWSTPQRMGAAFLLADPVYALAAARFDTPDGGGGAREKRAFYFGAGLTCLVGWTALLAVGIVAGGFIPEWVPFELAIPLTFLLLTLPLIKNSAGLVTFAVAGIAALLASPLPLGVGLMVGAVVGVVAGVVVLNVTDRGRTEAVDA</sequence>
<comment type="subcellular location">
    <subcellularLocation>
        <location evidence="1">Cell membrane</location>
        <topology evidence="1">Multi-pass membrane protein</topology>
    </subcellularLocation>
</comment>
<reference evidence="9" key="2">
    <citation type="submission" date="2020-09" db="EMBL/GenBank/DDBJ databases">
        <authorList>
            <person name="Sun Q."/>
            <person name="Zhou Y."/>
        </authorList>
    </citation>
    <scope>NUCLEOTIDE SEQUENCE</scope>
    <source>
        <strain evidence="9">CGMCC 1.16548</strain>
    </source>
</reference>
<feature type="transmembrane region" description="Helical" evidence="8">
    <location>
        <begin position="175"/>
        <end position="191"/>
    </location>
</feature>
<dbReference type="RefSeq" id="WP_191281911.1">
    <property type="nucleotide sequence ID" value="NZ_BNAI01000001.1"/>
</dbReference>
<comment type="caution">
    <text evidence="9">The sequence shown here is derived from an EMBL/GenBank/DDBJ whole genome shotgun (WGS) entry which is preliminary data.</text>
</comment>
<reference evidence="9" key="1">
    <citation type="journal article" date="2014" name="Int. J. Syst. Evol. Microbiol.">
        <title>Complete genome sequence of Corynebacterium casei LMG S-19264T (=DSM 44701T), isolated from a smear-ripened cheese.</title>
        <authorList>
            <consortium name="US DOE Joint Genome Institute (JGI-PGF)"/>
            <person name="Walter F."/>
            <person name="Albersmeier A."/>
            <person name="Kalinowski J."/>
            <person name="Ruckert C."/>
        </authorList>
    </citation>
    <scope>NUCLEOTIDE SEQUENCE</scope>
    <source>
        <strain evidence="9">CGMCC 1.16548</strain>
    </source>
</reference>
<evidence type="ECO:0000313" key="10">
    <source>
        <dbReference type="Proteomes" id="UP000617531"/>
    </source>
</evidence>
<keyword evidence="10" id="KW-1185">Reference proteome</keyword>
<evidence type="ECO:0000256" key="3">
    <source>
        <dbReference type="ARBA" id="ARBA00022448"/>
    </source>
</evidence>
<dbReference type="AlphaFoldDB" id="A0A8J3GNS7"/>
<dbReference type="PANTHER" id="PTHR34979:SF1">
    <property type="entry name" value="INNER MEMBRANE PROTEIN YGAZ"/>
    <property type="match status" value="1"/>
</dbReference>
<keyword evidence="3" id="KW-0813">Transport</keyword>